<comment type="caution">
    <text evidence="1">The sequence shown here is derived from an EMBL/GenBank/DDBJ whole genome shotgun (WGS) entry which is preliminary data.</text>
</comment>
<name>A0ABP1G282_9CHLO</name>
<organism evidence="1 2">
    <name type="scientific">Coccomyxa viridis</name>
    <dbReference type="NCBI Taxonomy" id="1274662"/>
    <lineage>
        <taxon>Eukaryota</taxon>
        <taxon>Viridiplantae</taxon>
        <taxon>Chlorophyta</taxon>
        <taxon>core chlorophytes</taxon>
        <taxon>Trebouxiophyceae</taxon>
        <taxon>Trebouxiophyceae incertae sedis</taxon>
        <taxon>Coccomyxaceae</taxon>
        <taxon>Coccomyxa</taxon>
    </lineage>
</organism>
<keyword evidence="2" id="KW-1185">Reference proteome</keyword>
<proteinExistence type="predicted"/>
<evidence type="ECO:0000313" key="1">
    <source>
        <dbReference type="EMBL" id="CAL5225381.1"/>
    </source>
</evidence>
<evidence type="ECO:0000313" key="2">
    <source>
        <dbReference type="Proteomes" id="UP001497392"/>
    </source>
</evidence>
<reference evidence="1 2" key="1">
    <citation type="submission" date="2024-06" db="EMBL/GenBank/DDBJ databases">
        <authorList>
            <person name="Kraege A."/>
            <person name="Thomma B."/>
        </authorList>
    </citation>
    <scope>NUCLEOTIDE SEQUENCE [LARGE SCALE GENOMIC DNA]</scope>
</reference>
<sequence>MITSYMKGYPGELLEEPFVDFSVTRNYALRKHGQKTAYAFMVDADFAVNGTWRLRIAAQRMQQECQHRSIPYCAKAMQIRIYSGNTVFFTTRVFPSQAMGTEDGWQYFYPVHESPSNLKIGYMNSHVVADCMKFPAVKMWNLPITHNKSSNRWKNLDLPLLTKEHKLKPHDTRVVFYLAQTLDLIDDLQAALDMYQKRIDMGGWQQEIFEAHMRRGRIKHDRMAIGEADPRPDFLAAHQLYPYRAEPLIWMCWHHHKMMDNCSRGPQQETCWVKERAAAYYYSRKAAALPMPEEGLFINKPVYDYQSLDALLVHAYYTTKHLTAATEIGYNSAFYVQRKKPGPPHRARNALLYLQLRQEDIDPTEVRNMLEMAGLDSMP</sequence>
<dbReference type="EMBL" id="CAXHTA020000012">
    <property type="protein sequence ID" value="CAL5225381.1"/>
    <property type="molecule type" value="Genomic_DNA"/>
</dbReference>
<protein>
    <submittedName>
        <fullName evidence="1">G8188 protein</fullName>
    </submittedName>
</protein>
<dbReference type="Proteomes" id="UP001497392">
    <property type="component" value="Unassembled WGS sequence"/>
</dbReference>
<gene>
    <name evidence="1" type="primary">g8188</name>
    <name evidence="1" type="ORF">VP750_LOCUS7040</name>
</gene>
<accession>A0ABP1G282</accession>